<dbReference type="NCBIfam" id="TIGR03696">
    <property type="entry name" value="Rhs_assc_core"/>
    <property type="match status" value="1"/>
</dbReference>
<dbReference type="Pfam" id="PF25023">
    <property type="entry name" value="TEN_YD-shell"/>
    <property type="match status" value="1"/>
</dbReference>
<dbReference type="PRINTS" id="PR00394">
    <property type="entry name" value="RHSPROTEIN"/>
</dbReference>
<dbReference type="EMBL" id="VJVV01000018">
    <property type="protein sequence ID" value="TRO78384.1"/>
    <property type="molecule type" value="Genomic_DNA"/>
</dbReference>
<accession>A0A550J580</accession>
<protein>
    <submittedName>
        <fullName evidence="3">RHS repeat-associated core domain-containing protein</fullName>
    </submittedName>
</protein>
<keyword evidence="4" id="KW-1185">Reference proteome</keyword>
<dbReference type="Proteomes" id="UP000317155">
    <property type="component" value="Unassembled WGS sequence"/>
</dbReference>
<evidence type="ECO:0000313" key="4">
    <source>
        <dbReference type="Proteomes" id="UP000317155"/>
    </source>
</evidence>
<dbReference type="PANTHER" id="PTHR32305">
    <property type="match status" value="1"/>
</dbReference>
<dbReference type="PANTHER" id="PTHR32305:SF15">
    <property type="entry name" value="PROTEIN RHSA-RELATED"/>
    <property type="match status" value="1"/>
</dbReference>
<evidence type="ECO:0000256" key="1">
    <source>
        <dbReference type="ARBA" id="ARBA00022737"/>
    </source>
</evidence>
<reference evidence="3 4" key="1">
    <citation type="submission" date="2019-07" db="EMBL/GenBank/DDBJ databases">
        <title>Insights of Desulfuromonas acetexigens electromicrobiology.</title>
        <authorList>
            <person name="Katuri K."/>
            <person name="Sapireddy V."/>
            <person name="Shaw D.R."/>
            <person name="Saikaly P."/>
        </authorList>
    </citation>
    <scope>NUCLEOTIDE SEQUENCE [LARGE SCALE GENOMIC DNA]</scope>
    <source>
        <strain evidence="3 4">2873</strain>
    </source>
</reference>
<dbReference type="AlphaFoldDB" id="A0A550J580"/>
<dbReference type="OrthoDB" id="9757552at2"/>
<organism evidence="3 4">
    <name type="scientific">Trichloromonas acetexigens</name>
    <dbReference type="NCBI Taxonomy" id="38815"/>
    <lineage>
        <taxon>Bacteria</taxon>
        <taxon>Pseudomonadati</taxon>
        <taxon>Thermodesulfobacteriota</taxon>
        <taxon>Desulfuromonadia</taxon>
        <taxon>Desulfuromonadales</taxon>
        <taxon>Trichloromonadaceae</taxon>
        <taxon>Trichloromonas</taxon>
    </lineage>
</organism>
<dbReference type="Gene3D" id="2.180.10.10">
    <property type="entry name" value="RHS repeat-associated core"/>
    <property type="match status" value="1"/>
</dbReference>
<evidence type="ECO:0000313" key="3">
    <source>
        <dbReference type="EMBL" id="TRO78384.1"/>
    </source>
</evidence>
<dbReference type="InterPro" id="IPR056823">
    <property type="entry name" value="TEN-like_YD-shell"/>
</dbReference>
<keyword evidence="1" id="KW-0677">Repeat</keyword>
<comment type="caution">
    <text evidence="3">The sequence shown here is derived from an EMBL/GenBank/DDBJ whole genome shotgun (WGS) entry which is preliminary data.</text>
</comment>
<evidence type="ECO:0000259" key="2">
    <source>
        <dbReference type="Pfam" id="PF25023"/>
    </source>
</evidence>
<sequence>MVPVPLLFPRMLKGRKFDYAYDVRGNQRYRYLSADRSKFWEYTWDGENRLRQAALTLGGQVVRTLSFKYDPFGRRIEKQVSDTASTVTTTYVYDGENIVFTTVNDGTNTTTSHTIHGPGIDEPLAQITNGTSTYYHADGLGSIVALTDAAGQIVQRITYDAFGLPTATDPSFANSYAFTAREWDKELGLYYYRARYYDPMEGRFVSKDPIGFAGGINVYAYVENNPVNLVDPDGRFAILPVLAIIGTVYGVLEGVDYVTSVYYNSIILKHLQEQEKLLKVHLEKTDCKDIQKINLLNEAIKANALQQTRIGLGLGKDTISIFYGKATDRR</sequence>
<gene>
    <name evidence="3" type="ORF">FL622_16210</name>
</gene>
<feature type="domain" description="Teneurin-like YD-shell" evidence="2">
    <location>
        <begin position="14"/>
        <end position="227"/>
    </location>
</feature>
<proteinExistence type="predicted"/>
<dbReference type="InterPro" id="IPR050708">
    <property type="entry name" value="T6SS_VgrG/RHS"/>
</dbReference>
<name>A0A550J580_9BACT</name>
<dbReference type="InterPro" id="IPR022385">
    <property type="entry name" value="Rhs_assc_core"/>
</dbReference>